<evidence type="ECO:0000256" key="1">
    <source>
        <dbReference type="ARBA" id="ARBA00022490"/>
    </source>
</evidence>
<dbReference type="CDD" id="cd01734">
    <property type="entry name" value="YlxS_C"/>
    <property type="match status" value="1"/>
</dbReference>
<dbReference type="SUPFAM" id="SSF74942">
    <property type="entry name" value="YhbC-like, C-terminal domain"/>
    <property type="match status" value="1"/>
</dbReference>
<evidence type="ECO:0000256" key="2">
    <source>
        <dbReference type="ARBA" id="ARBA00022517"/>
    </source>
</evidence>
<evidence type="ECO:0000256" key="4">
    <source>
        <dbReference type="SAM" id="MobiDB-lite"/>
    </source>
</evidence>
<dbReference type="PANTHER" id="PTHR33867:SF1">
    <property type="entry name" value="RIBOSOME MATURATION FACTOR RIMP"/>
    <property type="match status" value="1"/>
</dbReference>
<proteinExistence type="inferred from homology"/>
<feature type="domain" description="Ribosome maturation factor RimP N-terminal" evidence="5">
    <location>
        <begin position="7"/>
        <end position="83"/>
    </location>
</feature>
<dbReference type="InterPro" id="IPR003728">
    <property type="entry name" value="Ribosome_maturation_RimP"/>
</dbReference>
<dbReference type="InterPro" id="IPR028998">
    <property type="entry name" value="RimP_C"/>
</dbReference>
<keyword evidence="8" id="KW-1185">Reference proteome</keyword>
<feature type="domain" description="Ribosome maturation factor RimP C-terminal" evidence="6">
    <location>
        <begin position="86"/>
        <end position="122"/>
    </location>
</feature>
<organism evidence="7 8">
    <name type="scientific">Pseudaquabacterium inlustre</name>
    <dbReference type="NCBI Taxonomy" id="2984192"/>
    <lineage>
        <taxon>Bacteria</taxon>
        <taxon>Pseudomonadati</taxon>
        <taxon>Pseudomonadota</taxon>
        <taxon>Betaproteobacteria</taxon>
        <taxon>Burkholderiales</taxon>
        <taxon>Sphaerotilaceae</taxon>
        <taxon>Pseudaquabacterium</taxon>
    </lineage>
</organism>
<dbReference type="SUPFAM" id="SSF75420">
    <property type="entry name" value="YhbC-like, N-terminal domain"/>
    <property type="match status" value="1"/>
</dbReference>
<evidence type="ECO:0000313" key="8">
    <source>
        <dbReference type="Proteomes" id="UP001365405"/>
    </source>
</evidence>
<protein>
    <recommendedName>
        <fullName evidence="3">Ribosome maturation factor RimP</fullName>
    </recommendedName>
</protein>
<sequence length="225" mass="24427">MSWQAALERTVTGMGYDLVDVERSAGGLLRVTIDRLPGQVYPTGPGEYVLVEDCELVTRQLQYLLEVEAVEYARLEVSSPGLDRPLNKPADWQRFVGAEVEISLREPFMNRRKWRGVLAAAAPEVAGAGETAWRLELPAENDKPARLRKGGKPAAKTAARTAKVAKGDAASVAPVQQVLDFSLDEVREARLVPVVDFKGRRGAAPALDDDAAHPAEAEKEDGGQN</sequence>
<dbReference type="InterPro" id="IPR036847">
    <property type="entry name" value="RimP_C_sf"/>
</dbReference>
<gene>
    <name evidence="3 7" type="primary">rimP</name>
    <name evidence="7" type="ORF">AACH10_18425</name>
</gene>
<dbReference type="InterPro" id="IPR035956">
    <property type="entry name" value="RimP_N_sf"/>
</dbReference>
<dbReference type="Proteomes" id="UP001365405">
    <property type="component" value="Unassembled WGS sequence"/>
</dbReference>
<dbReference type="NCBIfam" id="NF000929">
    <property type="entry name" value="PRK00092.2-1"/>
    <property type="match status" value="1"/>
</dbReference>
<dbReference type="RefSeq" id="WP_341411950.1">
    <property type="nucleotide sequence ID" value="NZ_JBBUTH010000009.1"/>
</dbReference>
<dbReference type="InterPro" id="IPR028989">
    <property type="entry name" value="RimP_N"/>
</dbReference>
<keyword evidence="2 3" id="KW-0690">Ribosome biogenesis</keyword>
<keyword evidence="1 3" id="KW-0963">Cytoplasm</keyword>
<evidence type="ECO:0000259" key="5">
    <source>
        <dbReference type="Pfam" id="PF02576"/>
    </source>
</evidence>
<evidence type="ECO:0000313" key="7">
    <source>
        <dbReference type="EMBL" id="MEK8052233.1"/>
    </source>
</evidence>
<comment type="subcellular location">
    <subcellularLocation>
        <location evidence="3">Cytoplasm</location>
    </subcellularLocation>
</comment>
<dbReference type="HAMAP" id="MF_01077">
    <property type="entry name" value="RimP"/>
    <property type="match status" value="1"/>
</dbReference>
<comment type="similarity">
    <text evidence="3">Belongs to the RimP family.</text>
</comment>
<dbReference type="Pfam" id="PF02576">
    <property type="entry name" value="RimP_N"/>
    <property type="match status" value="1"/>
</dbReference>
<reference evidence="7 8" key="1">
    <citation type="submission" date="2024-04" db="EMBL/GenBank/DDBJ databases">
        <title>Novel species of the genus Ideonella isolated from streams.</title>
        <authorList>
            <person name="Lu H."/>
        </authorList>
    </citation>
    <scope>NUCLEOTIDE SEQUENCE [LARGE SCALE GENOMIC DNA]</scope>
    <source>
        <strain evidence="7 8">DXS22W</strain>
    </source>
</reference>
<comment type="function">
    <text evidence="3">Required for maturation of 30S ribosomal subunits.</text>
</comment>
<dbReference type="PANTHER" id="PTHR33867">
    <property type="entry name" value="RIBOSOME MATURATION FACTOR RIMP"/>
    <property type="match status" value="1"/>
</dbReference>
<dbReference type="EMBL" id="JBBUTH010000009">
    <property type="protein sequence ID" value="MEK8052233.1"/>
    <property type="molecule type" value="Genomic_DNA"/>
</dbReference>
<accession>A0ABU9CKP2</accession>
<dbReference type="Gene3D" id="3.30.300.70">
    <property type="entry name" value="RimP-like superfamily, N-terminal"/>
    <property type="match status" value="1"/>
</dbReference>
<comment type="caution">
    <text evidence="7">The sequence shown here is derived from an EMBL/GenBank/DDBJ whole genome shotgun (WGS) entry which is preliminary data.</text>
</comment>
<dbReference type="Pfam" id="PF17384">
    <property type="entry name" value="DUF150_C"/>
    <property type="match status" value="1"/>
</dbReference>
<feature type="region of interest" description="Disordered" evidence="4">
    <location>
        <begin position="202"/>
        <end position="225"/>
    </location>
</feature>
<evidence type="ECO:0000256" key="3">
    <source>
        <dbReference type="HAMAP-Rule" id="MF_01077"/>
    </source>
</evidence>
<name>A0ABU9CKP2_9BURK</name>
<evidence type="ECO:0000259" key="6">
    <source>
        <dbReference type="Pfam" id="PF17384"/>
    </source>
</evidence>
<feature type="compositionally biased region" description="Basic and acidic residues" evidence="4">
    <location>
        <begin position="210"/>
        <end position="225"/>
    </location>
</feature>